<keyword evidence="1 3" id="KW-0547">Nucleotide-binding</keyword>
<comment type="similarity">
    <text evidence="4">Belongs to the protein kinase superfamily.</text>
</comment>
<keyword evidence="4" id="KW-0723">Serine/threonine-protein kinase</keyword>
<evidence type="ECO:0000256" key="2">
    <source>
        <dbReference type="ARBA" id="ARBA00022840"/>
    </source>
</evidence>
<keyword evidence="7" id="KW-1185">Reference proteome</keyword>
<feature type="domain" description="Protein kinase" evidence="5">
    <location>
        <begin position="12"/>
        <end position="281"/>
    </location>
</feature>
<dbReference type="InterPro" id="IPR011009">
    <property type="entry name" value="Kinase-like_dom_sf"/>
</dbReference>
<dbReference type="InterPro" id="IPR017441">
    <property type="entry name" value="Protein_kinase_ATP_BS"/>
</dbReference>
<dbReference type="GO" id="GO:0005524">
    <property type="term" value="F:ATP binding"/>
    <property type="evidence" value="ECO:0007669"/>
    <property type="project" value="UniProtKB-UniRule"/>
</dbReference>
<keyword evidence="2 3" id="KW-0067">ATP-binding</keyword>
<protein>
    <submittedName>
        <fullName evidence="6">Serine/threonine-protein kinase ulk3</fullName>
    </submittedName>
</protein>
<gene>
    <name evidence="6" type="ORF">M0811_07491</name>
</gene>
<keyword evidence="6" id="KW-0808">Transferase</keyword>
<dbReference type="GO" id="GO:0004674">
    <property type="term" value="F:protein serine/threonine kinase activity"/>
    <property type="evidence" value="ECO:0007669"/>
    <property type="project" value="UniProtKB-KW"/>
</dbReference>
<evidence type="ECO:0000259" key="5">
    <source>
        <dbReference type="PROSITE" id="PS50011"/>
    </source>
</evidence>
<dbReference type="SMART" id="SM00220">
    <property type="entry name" value="S_TKc"/>
    <property type="match status" value="1"/>
</dbReference>
<dbReference type="OrthoDB" id="346907at2759"/>
<evidence type="ECO:0000313" key="7">
    <source>
        <dbReference type="Proteomes" id="UP001149090"/>
    </source>
</evidence>
<organism evidence="6 7">
    <name type="scientific">Anaeramoeba ignava</name>
    <name type="common">Anaerobic marine amoeba</name>
    <dbReference type="NCBI Taxonomy" id="1746090"/>
    <lineage>
        <taxon>Eukaryota</taxon>
        <taxon>Metamonada</taxon>
        <taxon>Anaeramoebidae</taxon>
        <taxon>Anaeramoeba</taxon>
    </lineage>
</organism>
<evidence type="ECO:0000313" key="6">
    <source>
        <dbReference type="EMBL" id="KAJ5075140.1"/>
    </source>
</evidence>
<reference evidence="6" key="1">
    <citation type="submission" date="2022-10" db="EMBL/GenBank/DDBJ databases">
        <title>Novel sulphate-reducing endosymbionts in the free-living metamonad Anaeramoeba.</title>
        <authorList>
            <person name="Jerlstrom-Hultqvist J."/>
            <person name="Cepicka I."/>
            <person name="Gallot-Lavallee L."/>
            <person name="Salas-Leiva D."/>
            <person name="Curtis B.A."/>
            <person name="Zahonova K."/>
            <person name="Pipaliya S."/>
            <person name="Dacks J."/>
            <person name="Roger A.J."/>
        </authorList>
    </citation>
    <scope>NUCLEOTIDE SEQUENCE</scope>
    <source>
        <strain evidence="6">BMAN</strain>
    </source>
</reference>
<dbReference type="Proteomes" id="UP001149090">
    <property type="component" value="Unassembled WGS sequence"/>
</dbReference>
<dbReference type="Gene3D" id="1.10.510.10">
    <property type="entry name" value="Transferase(Phosphotransferase) domain 1"/>
    <property type="match status" value="1"/>
</dbReference>
<dbReference type="FunFam" id="1.10.510.10:FF:000571">
    <property type="entry name" value="Maternal embryonic leucine zipper kinase"/>
    <property type="match status" value="1"/>
</dbReference>
<comment type="caution">
    <text evidence="6">The sequence shown here is derived from an EMBL/GenBank/DDBJ whole genome shotgun (WGS) entry which is preliminary data.</text>
</comment>
<sequence>MEKKIIFEGNNFITTKLIGEGGFGKVYLGKTKDTNQICAIKEIDLNKNKERREKMIRELQIMKKIKHKNCIELFFIEPKDYQNVDLIYVVMEYCDLGDLNGYLRTKSSISLEEVKEIFGQIVLGLKYLSQKRIVHRDLKPKNILLQSNNNSKFGYTIKLADFGFARKIPKDDLEKSLEMEIQIGTPLYVAPEIFVNQSYSLKVDLWSLGAILYELITGNPLIQYLSIKQIMFEFQNSTNKSLPDSYLEKVPKECHDLVERLLTVDPNLRITREELYKHPFISEKLNELIGDSNTKGIDQNSKKLIGIAKIDSQSDENDDNFLSFSKGDEVEIIEIDGKMGIGKLNGKKGEIFINDFDIKEN</sequence>
<dbReference type="Pfam" id="PF00069">
    <property type="entry name" value="Pkinase"/>
    <property type="match status" value="1"/>
</dbReference>
<dbReference type="PANTHER" id="PTHR24348">
    <property type="entry name" value="SERINE/THREONINE-PROTEIN KINASE UNC-51-RELATED"/>
    <property type="match status" value="1"/>
</dbReference>
<dbReference type="AlphaFoldDB" id="A0A9Q0LPZ3"/>
<dbReference type="GO" id="GO:0010506">
    <property type="term" value="P:regulation of autophagy"/>
    <property type="evidence" value="ECO:0007669"/>
    <property type="project" value="InterPro"/>
</dbReference>
<dbReference type="InterPro" id="IPR008271">
    <property type="entry name" value="Ser/Thr_kinase_AS"/>
</dbReference>
<dbReference type="GO" id="GO:0005737">
    <property type="term" value="C:cytoplasm"/>
    <property type="evidence" value="ECO:0007669"/>
    <property type="project" value="TreeGrafter"/>
</dbReference>
<dbReference type="PROSITE" id="PS00107">
    <property type="entry name" value="PROTEIN_KINASE_ATP"/>
    <property type="match status" value="1"/>
</dbReference>
<dbReference type="InterPro" id="IPR000719">
    <property type="entry name" value="Prot_kinase_dom"/>
</dbReference>
<dbReference type="EMBL" id="JAPDFW010000066">
    <property type="protein sequence ID" value="KAJ5075140.1"/>
    <property type="molecule type" value="Genomic_DNA"/>
</dbReference>
<keyword evidence="6" id="KW-0418">Kinase</keyword>
<dbReference type="PROSITE" id="PS00108">
    <property type="entry name" value="PROTEIN_KINASE_ST"/>
    <property type="match status" value="1"/>
</dbReference>
<accession>A0A9Q0LPZ3</accession>
<evidence type="ECO:0000256" key="4">
    <source>
        <dbReference type="RuleBase" id="RU000304"/>
    </source>
</evidence>
<dbReference type="SUPFAM" id="SSF56112">
    <property type="entry name" value="Protein kinase-like (PK-like)"/>
    <property type="match status" value="1"/>
</dbReference>
<evidence type="ECO:0000256" key="3">
    <source>
        <dbReference type="PROSITE-ProRule" id="PRU10141"/>
    </source>
</evidence>
<proteinExistence type="inferred from homology"/>
<dbReference type="InterPro" id="IPR045269">
    <property type="entry name" value="Atg1-like"/>
</dbReference>
<dbReference type="OMA" id="REHPWTT"/>
<feature type="binding site" evidence="3">
    <location>
        <position position="41"/>
    </location>
    <ligand>
        <name>ATP</name>
        <dbReference type="ChEBI" id="CHEBI:30616"/>
    </ligand>
</feature>
<evidence type="ECO:0000256" key="1">
    <source>
        <dbReference type="ARBA" id="ARBA00022741"/>
    </source>
</evidence>
<name>A0A9Q0LPZ3_ANAIG</name>
<dbReference type="PROSITE" id="PS50011">
    <property type="entry name" value="PROTEIN_KINASE_DOM"/>
    <property type="match status" value="1"/>
</dbReference>